<feature type="non-terminal residue" evidence="8">
    <location>
        <position position="126"/>
    </location>
</feature>
<name>A0A1S3DPR6_DIACI</name>
<evidence type="ECO:0000256" key="5">
    <source>
        <dbReference type="ARBA" id="ARBA00048204"/>
    </source>
</evidence>
<keyword evidence="7" id="KW-1185">Reference proteome</keyword>
<evidence type="ECO:0000256" key="1">
    <source>
        <dbReference type="ARBA" id="ARBA00022801"/>
    </source>
</evidence>
<keyword evidence="1 6" id="KW-0378">Hydrolase</keyword>
<dbReference type="GO" id="GO:0006400">
    <property type="term" value="P:tRNA modification"/>
    <property type="evidence" value="ECO:0007669"/>
    <property type="project" value="TreeGrafter"/>
</dbReference>
<dbReference type="PaxDb" id="121845-A0A1S3DPR6"/>
<organism evidence="7 8">
    <name type="scientific">Diaphorina citri</name>
    <name type="common">Asian citrus psyllid</name>
    <dbReference type="NCBI Taxonomy" id="121845"/>
    <lineage>
        <taxon>Eukaryota</taxon>
        <taxon>Metazoa</taxon>
        <taxon>Ecdysozoa</taxon>
        <taxon>Arthropoda</taxon>
        <taxon>Hexapoda</taxon>
        <taxon>Insecta</taxon>
        <taxon>Pterygota</taxon>
        <taxon>Neoptera</taxon>
        <taxon>Paraneoptera</taxon>
        <taxon>Hemiptera</taxon>
        <taxon>Sternorrhyncha</taxon>
        <taxon>Psylloidea</taxon>
        <taxon>Psyllidae</taxon>
        <taxon>Diaphorininae</taxon>
        <taxon>Diaphorina</taxon>
    </lineage>
</organism>
<evidence type="ECO:0000256" key="2">
    <source>
        <dbReference type="ARBA" id="ARBA00035119"/>
    </source>
</evidence>
<gene>
    <name evidence="8" type="primary">LOC103522563</name>
</gene>
<comment type="function">
    <text evidence="6">Catalyzes the hydrolysis of queuosine 5'-phosphate, releasing the nucleobase queuine (q). Is required for salvage of queuine from exogenous queuosine (Q) that is imported and then converted to queuosine 5'-phosphate intracellularly.</text>
</comment>
<dbReference type="PANTHER" id="PTHR21314">
    <property type="entry name" value="QUEUOSINE 5'-PHOSPHATE N-GLYCOSYLASE_HYDROLASE-RELATED"/>
    <property type="match status" value="1"/>
</dbReference>
<dbReference type="STRING" id="121845.A0A1S3DPR6"/>
<reference evidence="8" key="1">
    <citation type="submission" date="2025-08" db="UniProtKB">
        <authorList>
            <consortium name="RefSeq"/>
        </authorList>
    </citation>
    <scope>IDENTIFICATION</scope>
</reference>
<dbReference type="Pfam" id="PF10343">
    <property type="entry name" value="Q_salvage"/>
    <property type="match status" value="1"/>
</dbReference>
<dbReference type="AlphaFoldDB" id="A0A1S3DPR6"/>
<evidence type="ECO:0000313" key="7">
    <source>
        <dbReference type="Proteomes" id="UP000079169"/>
    </source>
</evidence>
<feature type="non-terminal residue" evidence="8">
    <location>
        <position position="1"/>
    </location>
</feature>
<evidence type="ECO:0000256" key="6">
    <source>
        <dbReference type="RuleBase" id="RU365002"/>
    </source>
</evidence>
<sequence length="126" mass="14270">AFYKRAQILVADLHFCVNSTSVEDSSELNPRLASCIFHDIHELTMFADYRVPQVLKYFGILEYSETLMKALNQTEFKDPDSTFESELRGNSIEAVERIVATMRQLNGATEQSKSINAVSVDVFLTL</sequence>
<proteinExistence type="inferred from homology"/>
<accession>A0A1S3DPR6</accession>
<dbReference type="RefSeq" id="XP_008485887.1">
    <property type="nucleotide sequence ID" value="XM_008487665.1"/>
</dbReference>
<dbReference type="InterPro" id="IPR019438">
    <property type="entry name" value="Q_salvage"/>
</dbReference>
<evidence type="ECO:0000256" key="3">
    <source>
        <dbReference type="ARBA" id="ARBA00035306"/>
    </source>
</evidence>
<dbReference type="KEGG" id="dci:103522563"/>
<dbReference type="GeneID" id="103522563"/>
<comment type="catalytic activity">
    <reaction evidence="5 6">
        <text>queuosine 5'-phosphate + H2O = queuine + D-ribose 5-phosphate</text>
        <dbReference type="Rhea" id="RHEA:75387"/>
        <dbReference type="ChEBI" id="CHEBI:15377"/>
        <dbReference type="ChEBI" id="CHEBI:17433"/>
        <dbReference type="ChEBI" id="CHEBI:78346"/>
        <dbReference type="ChEBI" id="CHEBI:194371"/>
    </reaction>
    <physiologicalReaction direction="left-to-right" evidence="5 6">
        <dbReference type="Rhea" id="RHEA:75388"/>
    </physiologicalReaction>
</comment>
<dbReference type="Proteomes" id="UP000079169">
    <property type="component" value="Unplaced"/>
</dbReference>
<dbReference type="PANTHER" id="PTHR21314:SF0">
    <property type="entry name" value="QUEUOSINE 5'-PHOSPHATE N-GLYCOSYLASE_HYDROLASE"/>
    <property type="match status" value="1"/>
</dbReference>
<comment type="similarity">
    <text evidence="2 6">Belongs to the QNG1 protein family.</text>
</comment>
<evidence type="ECO:0000256" key="4">
    <source>
        <dbReference type="ARBA" id="ARBA00035393"/>
    </source>
</evidence>
<evidence type="ECO:0000313" key="8">
    <source>
        <dbReference type="RefSeq" id="XP_008485887.1"/>
    </source>
</evidence>
<protein>
    <recommendedName>
        <fullName evidence="3 6">Queuosine 5'-phosphate N-glycosylase/hydrolase</fullName>
        <ecNumber evidence="6">3.2.2.-</ecNumber>
    </recommendedName>
    <alternativeName>
        <fullName evidence="4 6">Queuosine-nucleotide N-glycosylase/hydrolase</fullName>
    </alternativeName>
</protein>
<dbReference type="EC" id="3.2.2.-" evidence="6"/>
<dbReference type="GO" id="GO:0016787">
    <property type="term" value="F:hydrolase activity"/>
    <property type="evidence" value="ECO:0007669"/>
    <property type="project" value="UniProtKB-KW"/>
</dbReference>